<accession>A0A549YEH4</accession>
<comment type="caution">
    <text evidence="4">The sequence shown here is derived from an EMBL/GenBank/DDBJ whole genome shotgun (WGS) entry which is preliminary data.</text>
</comment>
<dbReference type="Proteomes" id="UP000319280">
    <property type="component" value="Unassembled WGS sequence"/>
</dbReference>
<name>A0A549YEH4_9BACI</name>
<accession>A0A5S3QHP6</accession>
<dbReference type="Proteomes" id="UP000306980">
    <property type="component" value="Unassembled WGS sequence"/>
</dbReference>
<organism evidence="4 6">
    <name type="scientific">Lentibacillus cibarius</name>
    <dbReference type="NCBI Taxonomy" id="2583219"/>
    <lineage>
        <taxon>Bacteria</taxon>
        <taxon>Bacillati</taxon>
        <taxon>Bacillota</taxon>
        <taxon>Bacilli</taxon>
        <taxon>Bacillales</taxon>
        <taxon>Bacillaceae</taxon>
        <taxon>Lentibacillus</taxon>
    </lineage>
</organism>
<dbReference type="OrthoDB" id="9788100at2"/>
<evidence type="ECO:0000313" key="4">
    <source>
        <dbReference type="EMBL" id="TRM10274.1"/>
    </source>
</evidence>
<dbReference type="GO" id="GO:0006935">
    <property type="term" value="P:chemotaxis"/>
    <property type="evidence" value="ECO:0007669"/>
    <property type="project" value="UniProtKB-KW"/>
</dbReference>
<dbReference type="PANTHER" id="PTHR39452:SF1">
    <property type="entry name" value="CHEY-P PHOSPHATASE CHEX"/>
    <property type="match status" value="1"/>
</dbReference>
<evidence type="ECO:0000256" key="1">
    <source>
        <dbReference type="ARBA" id="ARBA00022500"/>
    </source>
</evidence>
<feature type="domain" description="Chemotaxis phosphatase CheX-like" evidence="2">
    <location>
        <begin position="48"/>
        <end position="125"/>
    </location>
</feature>
<gene>
    <name evidence="3" type="ORF">FFL34_04175</name>
    <name evidence="4" type="ORF">FH966_00260</name>
</gene>
<dbReference type="AlphaFoldDB" id="A0A549YEH4"/>
<reference evidence="3 5" key="1">
    <citation type="submission" date="2019-05" db="EMBL/GenBank/DDBJ databases">
        <title>Genomic analysis of Lentibacillus sp. NKC220-2.</title>
        <authorList>
            <person name="Oh Y.J."/>
        </authorList>
    </citation>
    <scope>NUCLEOTIDE SEQUENCE [LARGE SCALE GENOMIC DNA]</scope>
    <source>
        <strain evidence="3 5">NKC220-2</strain>
    </source>
</reference>
<evidence type="ECO:0000313" key="6">
    <source>
        <dbReference type="Proteomes" id="UP000319280"/>
    </source>
</evidence>
<dbReference type="InterPro" id="IPR038756">
    <property type="entry name" value="CheX-like"/>
</dbReference>
<dbReference type="Gene3D" id="3.40.1550.10">
    <property type="entry name" value="CheC-like"/>
    <property type="match status" value="1"/>
</dbReference>
<keyword evidence="6" id="KW-1185">Reference proteome</keyword>
<dbReference type="EMBL" id="VCIA01000001">
    <property type="protein sequence ID" value="TMN21395.1"/>
    <property type="molecule type" value="Genomic_DNA"/>
</dbReference>
<keyword evidence="1" id="KW-0145">Chemotaxis</keyword>
<dbReference type="InterPro" id="IPR028051">
    <property type="entry name" value="CheX-like_dom"/>
</dbReference>
<dbReference type="SUPFAM" id="SSF103039">
    <property type="entry name" value="CheC-like"/>
    <property type="match status" value="1"/>
</dbReference>
<dbReference type="Pfam" id="PF13690">
    <property type="entry name" value="CheX"/>
    <property type="match status" value="1"/>
</dbReference>
<evidence type="ECO:0000313" key="3">
    <source>
        <dbReference type="EMBL" id="TMN21395.1"/>
    </source>
</evidence>
<proteinExistence type="predicted"/>
<evidence type="ECO:0000259" key="2">
    <source>
        <dbReference type="Pfam" id="PF13690"/>
    </source>
</evidence>
<dbReference type="InterPro" id="IPR028976">
    <property type="entry name" value="CheC-like_sf"/>
</dbReference>
<evidence type="ECO:0000313" key="5">
    <source>
        <dbReference type="Proteomes" id="UP000306980"/>
    </source>
</evidence>
<reference evidence="4 6" key="2">
    <citation type="submission" date="2019-07" db="EMBL/GenBank/DDBJ databases">
        <title>Genomic analysis of Lentibacillus sp. NKC851-2.</title>
        <authorList>
            <person name="Oh Y.J."/>
        </authorList>
    </citation>
    <scope>NUCLEOTIDE SEQUENCE [LARGE SCALE GENOMIC DNA]</scope>
    <source>
        <strain evidence="4 6">NKC851-2</strain>
    </source>
</reference>
<dbReference type="RefSeq" id="WP_138601754.1">
    <property type="nucleotide sequence ID" value="NZ_VCIA01000001.1"/>
</dbReference>
<dbReference type="EMBL" id="VJMZ01000001">
    <property type="protein sequence ID" value="TRM10274.1"/>
    <property type="molecule type" value="Genomic_DNA"/>
</dbReference>
<dbReference type="CDD" id="cd17906">
    <property type="entry name" value="CheX"/>
    <property type="match status" value="1"/>
</dbReference>
<sequence length="153" mass="16489">MQLTTNERNKAVTDLLNATFTSLDTVVPVQYSRQKPTLLAKEFHLEYGVLIGITGDIQGKLVLSGDPEVFSAIGETMYGMSLEGEMLISFSGELGNMIAGGLSTNIITEGISLNITSPTMMQGNTKILGFKQGIDVTVTFTDIGDMTVYLLLD</sequence>
<dbReference type="PANTHER" id="PTHR39452">
    <property type="entry name" value="CHEY-P PHOSPHATASE CHEX"/>
    <property type="match status" value="1"/>
</dbReference>
<protein>
    <submittedName>
        <fullName evidence="4">Chemotaxis protein CheX</fullName>
    </submittedName>
</protein>